<keyword evidence="1 11" id="KW-0540">Nuclease</keyword>
<feature type="binding site" evidence="11">
    <location>
        <begin position="167"/>
        <end position="174"/>
    </location>
    <ligand>
        <name>ATP</name>
        <dbReference type="ChEBI" id="CHEBI:30616"/>
    </ligand>
</feature>
<dbReference type="InterPro" id="IPR027785">
    <property type="entry name" value="UvrD-like_helicase_C"/>
</dbReference>
<keyword evidence="9 11" id="KW-0234">DNA repair</keyword>
<dbReference type="SMART" id="SM00382">
    <property type="entry name" value="AAA"/>
    <property type="match status" value="1"/>
</dbReference>
<dbReference type="EC" id="5.6.2.3" evidence="11"/>
<dbReference type="GO" id="GO:0009338">
    <property type="term" value="C:exodeoxyribonuclease V complex"/>
    <property type="evidence" value="ECO:0007669"/>
    <property type="project" value="InterPro"/>
</dbReference>
<dbReference type="AlphaFoldDB" id="A0A5M8IB10"/>
<dbReference type="GO" id="GO:0008854">
    <property type="term" value="F:exodeoxyribonuclease V activity"/>
    <property type="evidence" value="ECO:0007669"/>
    <property type="project" value="InterPro"/>
</dbReference>
<dbReference type="InterPro" id="IPR027417">
    <property type="entry name" value="P-loop_NTPase"/>
</dbReference>
<dbReference type="PANTHER" id="PTHR43788">
    <property type="entry name" value="DNA2/NAM7 HELICASE FAMILY MEMBER"/>
    <property type="match status" value="1"/>
</dbReference>
<evidence type="ECO:0000259" key="12">
    <source>
        <dbReference type="SMART" id="SM00382"/>
    </source>
</evidence>
<dbReference type="HAMAP" id="MF_01487">
    <property type="entry name" value="RecD"/>
    <property type="match status" value="1"/>
</dbReference>
<feature type="domain" description="AAA+ ATPase" evidence="12">
    <location>
        <begin position="159"/>
        <end position="360"/>
    </location>
</feature>
<dbReference type="Pfam" id="PF13538">
    <property type="entry name" value="UvrD_C_2"/>
    <property type="match status" value="1"/>
</dbReference>
<dbReference type="Pfam" id="PF21185">
    <property type="entry name" value="RecD_N"/>
    <property type="match status" value="1"/>
</dbReference>
<organism evidence="13 14">
    <name type="scientific">Chlorobium phaeovibrioides</name>
    <dbReference type="NCBI Taxonomy" id="1094"/>
    <lineage>
        <taxon>Bacteria</taxon>
        <taxon>Pseudomonadati</taxon>
        <taxon>Chlorobiota</taxon>
        <taxon>Chlorobiia</taxon>
        <taxon>Chlorobiales</taxon>
        <taxon>Chlorobiaceae</taxon>
        <taxon>Chlorobium/Pelodictyon group</taxon>
        <taxon>Chlorobium</taxon>
    </lineage>
</organism>
<dbReference type="GO" id="GO:0003677">
    <property type="term" value="F:DNA binding"/>
    <property type="evidence" value="ECO:0007669"/>
    <property type="project" value="UniProtKB-UniRule"/>
</dbReference>
<dbReference type="PANTHER" id="PTHR43788:SF6">
    <property type="entry name" value="DNA HELICASE B"/>
    <property type="match status" value="1"/>
</dbReference>
<evidence type="ECO:0000256" key="10">
    <source>
        <dbReference type="ARBA" id="ARBA00023235"/>
    </source>
</evidence>
<evidence type="ECO:0000313" key="14">
    <source>
        <dbReference type="Proteomes" id="UP000327458"/>
    </source>
</evidence>
<dbReference type="GO" id="GO:0000724">
    <property type="term" value="P:double-strand break repair via homologous recombination"/>
    <property type="evidence" value="ECO:0007669"/>
    <property type="project" value="UniProtKB-UniRule"/>
</dbReference>
<dbReference type="CDD" id="cd17933">
    <property type="entry name" value="DEXSc_RecD-like"/>
    <property type="match status" value="1"/>
</dbReference>
<comment type="catalytic activity">
    <reaction evidence="11">
        <text>ATP + H2O = ADP + phosphate + H(+)</text>
        <dbReference type="Rhea" id="RHEA:13065"/>
        <dbReference type="ChEBI" id="CHEBI:15377"/>
        <dbReference type="ChEBI" id="CHEBI:15378"/>
        <dbReference type="ChEBI" id="CHEBI:30616"/>
        <dbReference type="ChEBI" id="CHEBI:43474"/>
        <dbReference type="ChEBI" id="CHEBI:456216"/>
        <dbReference type="EC" id="5.6.2.3"/>
    </reaction>
</comment>
<evidence type="ECO:0000256" key="6">
    <source>
        <dbReference type="ARBA" id="ARBA00022839"/>
    </source>
</evidence>
<gene>
    <name evidence="11 13" type="primary">recD</name>
    <name evidence="13" type="ORF">FP507_05625</name>
</gene>
<comment type="similarity">
    <text evidence="11">Belongs to the RecD family.</text>
</comment>
<comment type="caution">
    <text evidence="13">The sequence shown here is derived from an EMBL/GenBank/DDBJ whole genome shotgun (WGS) entry which is preliminary data.</text>
</comment>
<comment type="function">
    <text evidence="11">A helicase/nuclease that prepares dsDNA breaks (DSB) for recombinational DNA repair. Binds to DSBs and unwinds DNA via a highly rapid and processive ATP-dependent bidirectional helicase activity. Unwinds dsDNA until it encounters a Chi (crossover hotspot instigator) sequence from the 3' direction. Cuts ssDNA a few nucleotides 3' to the Chi site. The properties and activities of the enzyme are changed at Chi. The Chi-altered holoenzyme produces a long 3'-ssDNA overhang and facilitates RecA-binding to the ssDNA for homologous DNA recombination and repair. Holoenzyme degrades any linearized DNA that is unable to undergo homologous recombination. In the holoenzyme this subunit has ssDNA-dependent ATPase and 5'-3' helicase activity. When added to pre-assembled RecBC greatly stimulates nuclease activity and augments holoenzyme processivity. Negatively regulates the RecA-loading ability of RecBCD.</text>
</comment>
<comment type="subunit">
    <text evidence="11">Heterotrimer of RecB, RecC and RecD. All subunits contribute to DNA-binding.</text>
</comment>
<keyword evidence="8 11" id="KW-0238">DNA-binding</keyword>
<evidence type="ECO:0000256" key="1">
    <source>
        <dbReference type="ARBA" id="ARBA00022722"/>
    </source>
</evidence>
<dbReference type="NCBIfam" id="TIGR01447">
    <property type="entry name" value="recD"/>
    <property type="match status" value="1"/>
</dbReference>
<evidence type="ECO:0000256" key="8">
    <source>
        <dbReference type="ARBA" id="ARBA00023125"/>
    </source>
</evidence>
<keyword evidence="2 11" id="KW-0547">Nucleotide-binding</keyword>
<dbReference type="GO" id="GO:0016887">
    <property type="term" value="F:ATP hydrolysis activity"/>
    <property type="evidence" value="ECO:0007669"/>
    <property type="project" value="RHEA"/>
</dbReference>
<dbReference type="InterPro" id="IPR003593">
    <property type="entry name" value="AAA+_ATPase"/>
</dbReference>
<dbReference type="RefSeq" id="WP_151419453.1">
    <property type="nucleotide sequence ID" value="NZ_VMRG01000001.1"/>
</dbReference>
<evidence type="ECO:0000256" key="7">
    <source>
        <dbReference type="ARBA" id="ARBA00022840"/>
    </source>
</evidence>
<accession>A0A5M8IB10</accession>
<dbReference type="InterPro" id="IPR006344">
    <property type="entry name" value="RecD"/>
</dbReference>
<evidence type="ECO:0000256" key="5">
    <source>
        <dbReference type="ARBA" id="ARBA00022806"/>
    </source>
</evidence>
<comment type="miscellaneous">
    <text evidence="11">In the RecBCD complex, RecB has a slow 3'-5' helicase, an exonuclease activity and loads RecA onto ssDNA, RecD has a fast 5'-3' helicase activity, while RecC stimulates the ATPase and processivity of the RecB helicase and contributes to recognition of the Chi site.</text>
</comment>
<dbReference type="InterPro" id="IPR041851">
    <property type="entry name" value="RecD_N_sf"/>
</dbReference>
<keyword evidence="10 11" id="KW-0413">Isomerase</keyword>
<name>A0A5M8IB10_CHLPH</name>
<dbReference type="Pfam" id="PF13245">
    <property type="entry name" value="AAA_19"/>
    <property type="match status" value="1"/>
</dbReference>
<reference evidence="13 14" key="1">
    <citation type="submission" date="2019-07" db="EMBL/GenBank/DDBJ databases">
        <title>Draft genome Sequence of Chlorobium phaeovibrioides sp. strain PhvTcv-s14, from the Phylum Chlorobi.</title>
        <authorList>
            <person name="Babenko V."/>
            <person name="Boldyreva D."/>
            <person name="Kanygina A."/>
            <person name="Selezneva O."/>
            <person name="Akopiyan T."/>
            <person name="Lunina O."/>
        </authorList>
    </citation>
    <scope>NUCLEOTIDE SEQUENCE [LARGE SCALE GENOMIC DNA]</scope>
    <source>
        <strain evidence="13 14">GrTcv12</strain>
    </source>
</reference>
<dbReference type="Proteomes" id="UP000327458">
    <property type="component" value="Unassembled WGS sequence"/>
</dbReference>
<evidence type="ECO:0000256" key="2">
    <source>
        <dbReference type="ARBA" id="ARBA00022741"/>
    </source>
</evidence>
<dbReference type="CDD" id="cd18809">
    <property type="entry name" value="SF1_C_RecD"/>
    <property type="match status" value="1"/>
</dbReference>
<keyword evidence="4 11" id="KW-0378">Hydrolase</keyword>
<dbReference type="GO" id="GO:0017116">
    <property type="term" value="F:single-stranded DNA helicase activity"/>
    <property type="evidence" value="ECO:0007669"/>
    <property type="project" value="TreeGrafter"/>
</dbReference>
<dbReference type="Gene3D" id="1.10.10.1020">
    <property type="entry name" value="RecBCD complex, subunit RecD, N-terminal domain"/>
    <property type="match status" value="1"/>
</dbReference>
<dbReference type="GO" id="GO:0005524">
    <property type="term" value="F:ATP binding"/>
    <property type="evidence" value="ECO:0007669"/>
    <property type="project" value="UniProtKB-UniRule"/>
</dbReference>
<keyword evidence="5 11" id="KW-0347">Helicase</keyword>
<protein>
    <recommendedName>
        <fullName evidence="11">RecBCD enzyme subunit RecD</fullName>
        <ecNumber evidence="11">5.6.2.3</ecNumber>
    </recommendedName>
    <alternativeName>
        <fullName evidence="11">DNA 5'-3' helicase subunit RecD</fullName>
    </alternativeName>
    <alternativeName>
        <fullName evidence="11">Exonuclease V subunit RecD</fullName>
        <shortName evidence="11">ExoV subunit RecD</shortName>
    </alternativeName>
    <alternativeName>
        <fullName evidence="11">Helicase/nuclease RecBCD subunit RecD</fullName>
    </alternativeName>
</protein>
<keyword evidence="7 11" id="KW-0067">ATP-binding</keyword>
<dbReference type="InterPro" id="IPR049550">
    <property type="entry name" value="RecD_N"/>
</dbReference>
<dbReference type="SUPFAM" id="SSF52540">
    <property type="entry name" value="P-loop containing nucleoside triphosphate hydrolases"/>
    <property type="match status" value="2"/>
</dbReference>
<dbReference type="EMBL" id="VMRG01000001">
    <property type="protein sequence ID" value="KAA6232613.1"/>
    <property type="molecule type" value="Genomic_DNA"/>
</dbReference>
<keyword evidence="3 11" id="KW-0227">DNA damage</keyword>
<evidence type="ECO:0000256" key="4">
    <source>
        <dbReference type="ARBA" id="ARBA00022801"/>
    </source>
</evidence>
<evidence type="ECO:0000256" key="3">
    <source>
        <dbReference type="ARBA" id="ARBA00022763"/>
    </source>
</evidence>
<sequence>MMLIYEERAPDAYFSRFILRLIGRDTCDSLPLRLAVSMAARSAASGDVCFDLASIQETMVEYQGNRIAMPSMRALRSLLYDSGAAVAPGATGPLVLDEKGRLYLYRYWKLEHDLAARLLKMAGHRAPETAASDALSSLRTMGELEAGGMQERAVIAALTGKLTIIAGGPGTGKTATVGRILSILRQQEGGRKKRIALCAPTGKAAARLQSSLKAMSGEAGAVSTIHRLLGTIQGSTRFRHNARNPLPLDILVVDEVSMIALPLMAALVSAMRPEASLILLGDQYQLASVESGAVLGDICSAAAREPDSPMGASVITLDKSYRFSGESALGRLSMAVNAGNAASALALLMDSSVSGISLLPVTGEMAFREELKECIVEGYRPYLEAETPAGALRHFEGFRILAALREGPGVTGVMKLNRMVEEILLQAGLIDPVEDFYPGRPVMLSANDYSLNLFNGDTGIVVEDALHPGRMRVAFMRADGSLRTIAPERLPSHETAYAMTIHKSQGSEFDHVLMILPEAGSPLLTRELLYTGITRARALLEVRGEASVFEEAVKKQQSGFQGSATFFMVCEWISPFLLRKPCF</sequence>
<evidence type="ECO:0000256" key="9">
    <source>
        <dbReference type="ARBA" id="ARBA00023204"/>
    </source>
</evidence>
<dbReference type="InterPro" id="IPR050534">
    <property type="entry name" value="Coronavir_polyprotein_1ab"/>
</dbReference>
<proteinExistence type="inferred from homology"/>
<keyword evidence="6 11" id="KW-0269">Exonuclease</keyword>
<dbReference type="Gene3D" id="3.40.50.300">
    <property type="entry name" value="P-loop containing nucleotide triphosphate hydrolases"/>
    <property type="match status" value="3"/>
</dbReference>
<dbReference type="GO" id="GO:0043139">
    <property type="term" value="F:5'-3' DNA helicase activity"/>
    <property type="evidence" value="ECO:0007669"/>
    <property type="project" value="UniProtKB-UniRule"/>
</dbReference>
<evidence type="ECO:0000256" key="11">
    <source>
        <dbReference type="HAMAP-Rule" id="MF_01487"/>
    </source>
</evidence>
<evidence type="ECO:0000313" key="13">
    <source>
        <dbReference type="EMBL" id="KAA6232613.1"/>
    </source>
</evidence>